<dbReference type="PANTHER" id="PTHR43395">
    <property type="entry name" value="SENSOR HISTIDINE KINASE CHEA"/>
    <property type="match status" value="1"/>
</dbReference>
<evidence type="ECO:0000256" key="12">
    <source>
        <dbReference type="PROSITE-ProRule" id="PRU00110"/>
    </source>
</evidence>
<evidence type="ECO:0000256" key="11">
    <source>
        <dbReference type="ARBA" id="ARBA00035100"/>
    </source>
</evidence>
<keyword evidence="17" id="KW-1185">Reference proteome</keyword>
<dbReference type="RefSeq" id="WP_043756254.1">
    <property type="nucleotide sequence ID" value="NZ_AONC01000056.1"/>
</dbReference>
<evidence type="ECO:0000256" key="9">
    <source>
        <dbReference type="ARBA" id="ARBA00022840"/>
    </source>
</evidence>
<dbReference type="SMART" id="SM00260">
    <property type="entry name" value="CheW"/>
    <property type="match status" value="1"/>
</dbReference>
<evidence type="ECO:0000256" key="3">
    <source>
        <dbReference type="ARBA" id="ARBA00021495"/>
    </source>
</evidence>
<evidence type="ECO:0000259" key="13">
    <source>
        <dbReference type="PROSITE" id="PS50109"/>
    </source>
</evidence>
<evidence type="ECO:0000313" key="16">
    <source>
        <dbReference type="EMBL" id="EXJ13842.1"/>
    </source>
</evidence>
<evidence type="ECO:0000256" key="8">
    <source>
        <dbReference type="ARBA" id="ARBA00022777"/>
    </source>
</evidence>
<dbReference type="Gene3D" id="2.30.30.40">
    <property type="entry name" value="SH3 Domains"/>
    <property type="match status" value="1"/>
</dbReference>
<dbReference type="InterPro" id="IPR005467">
    <property type="entry name" value="His_kinase_dom"/>
</dbReference>
<comment type="catalytic activity">
    <reaction evidence="1">
        <text>ATP + protein L-histidine = ADP + protein N-phospho-L-histidine.</text>
        <dbReference type="EC" id="2.7.13.3"/>
    </reaction>
</comment>
<evidence type="ECO:0000256" key="4">
    <source>
        <dbReference type="ARBA" id="ARBA00022500"/>
    </source>
</evidence>
<comment type="caution">
    <text evidence="16">The sequence shown here is derived from an EMBL/GenBank/DDBJ whole genome shotgun (WGS) entry which is preliminary data.</text>
</comment>
<dbReference type="InterPro" id="IPR036641">
    <property type="entry name" value="HPT_dom_sf"/>
</dbReference>
<evidence type="ECO:0000256" key="1">
    <source>
        <dbReference type="ARBA" id="ARBA00000085"/>
    </source>
</evidence>
<protein>
    <recommendedName>
        <fullName evidence="3">Chemotaxis protein CheA</fullName>
        <ecNumber evidence="2">2.7.13.3</ecNumber>
    </recommendedName>
</protein>
<dbReference type="FunFam" id="3.30.565.10:FF:000016">
    <property type="entry name" value="Chemotaxis protein CheA, putative"/>
    <property type="match status" value="1"/>
</dbReference>
<dbReference type="PRINTS" id="PR00344">
    <property type="entry name" value="BCTRLSENSOR"/>
</dbReference>
<dbReference type="Gene3D" id="1.10.287.560">
    <property type="entry name" value="Histidine kinase CheA-like, homodimeric domain"/>
    <property type="match status" value="1"/>
</dbReference>
<keyword evidence="7" id="KW-0547">Nucleotide-binding</keyword>
<evidence type="ECO:0000259" key="14">
    <source>
        <dbReference type="PROSITE" id="PS50851"/>
    </source>
</evidence>
<dbReference type="OrthoDB" id="9803176at2"/>
<dbReference type="Gene3D" id="1.20.120.160">
    <property type="entry name" value="HPT domain"/>
    <property type="match status" value="1"/>
</dbReference>
<reference evidence="16 17" key="1">
    <citation type="submission" date="2012-11" db="EMBL/GenBank/DDBJ databases">
        <title>Genome assembly of Thiorhodococcus sp. AK35.</title>
        <authorList>
            <person name="Nupur N."/>
            <person name="Khatri I."/>
            <person name="Subramanian S."/>
            <person name="Pinnaka A."/>
        </authorList>
    </citation>
    <scope>NUCLEOTIDE SEQUENCE [LARGE SCALE GENOMIC DNA]</scope>
    <source>
        <strain evidence="16 17">AK35</strain>
    </source>
</reference>
<dbReference type="PANTHER" id="PTHR43395:SF10">
    <property type="entry name" value="CHEMOTAXIS PROTEIN CHEA"/>
    <property type="match status" value="1"/>
</dbReference>
<dbReference type="GO" id="GO:0006935">
    <property type="term" value="P:chemotaxis"/>
    <property type="evidence" value="ECO:0007669"/>
    <property type="project" value="UniProtKB-KW"/>
</dbReference>
<dbReference type="CDD" id="cd16916">
    <property type="entry name" value="HATPase_CheA-like"/>
    <property type="match status" value="1"/>
</dbReference>
<sequence>MTLDLTAAMQTYAAESQELLEEMERALLALEAGRQDPDLIDAIFRSAHTIKGSSGMFGLDAVVAFAHEVETLLELVRSGQRTIDTPLVSLLLRCHDHIAALVNSPPGEDPQADLLVQGDALKTELQAWLGDASDDDRTSENVWHISLRCGRELFRDGMDPLSILRYLGTLGELINVTTLDDALPPIERMDPTACYLGFEIDLRTETDKQTLEAAFDFVRESSQVHLIPPGSKTALWAELIQALPEGDDKLGEILVRTGVLTRQELAAAMGIQVIDSPDKQLGEILVEQGLAPPEAVKAALGRQAQARRTGGERYVRVEADKLDRLVDLVGELVISSTVTTLRSSHSDDRALQEAVATSARFIEEVRDAALGLRMVPIGGTFNRFQRVVHDLSQELGKQIDLVISGGETELDKTVVDRIGDPLTHLVRNAIDHAIESPEERLAAGKDPRGRLQLNAHHENGSILIELSDDGRGFDRERIASKAIERGLIDSTEGIPDQDVFQLIFAPGFSTAEQVSNLSGRGVGMDVVKRTIEDLRGTVELENRPGQGATVRLRMPLTLAIIDGFLVSVGDARYVVPLDTVEECMELGTVGRRDYLDLRGEVLPFLRLRDLLHDTTEAPARQSVVVVSYAGKKAGLVVDRLLGELQTVIKPLGEVFSALKWISGCTVLDVGQVGLILDVPVLVAQAERREVTSGHHAAALK</sequence>
<dbReference type="Proteomes" id="UP000019460">
    <property type="component" value="Unassembled WGS sequence"/>
</dbReference>
<keyword evidence="5 12" id="KW-0597">Phosphoprotein</keyword>
<evidence type="ECO:0000256" key="2">
    <source>
        <dbReference type="ARBA" id="ARBA00012438"/>
    </source>
</evidence>
<dbReference type="SMART" id="SM00073">
    <property type="entry name" value="HPT"/>
    <property type="match status" value="1"/>
</dbReference>
<dbReference type="InterPro" id="IPR037257">
    <property type="entry name" value="T2SS_E_N_sf"/>
</dbReference>
<evidence type="ECO:0000313" key="17">
    <source>
        <dbReference type="Proteomes" id="UP000019460"/>
    </source>
</evidence>
<dbReference type="SUPFAM" id="SSF55874">
    <property type="entry name" value="ATPase domain of HSP90 chaperone/DNA topoisomerase II/histidine kinase"/>
    <property type="match status" value="1"/>
</dbReference>
<dbReference type="eggNOG" id="COG0643">
    <property type="taxonomic scope" value="Bacteria"/>
</dbReference>
<evidence type="ECO:0000256" key="10">
    <source>
        <dbReference type="ARBA" id="ARBA00023012"/>
    </source>
</evidence>
<dbReference type="SUPFAM" id="SSF160246">
    <property type="entry name" value="EspE N-terminal domain-like"/>
    <property type="match status" value="1"/>
</dbReference>
<evidence type="ECO:0000259" key="15">
    <source>
        <dbReference type="PROSITE" id="PS50894"/>
    </source>
</evidence>
<dbReference type="InterPro" id="IPR037006">
    <property type="entry name" value="CheA-like_homodim_sf"/>
</dbReference>
<dbReference type="PROSITE" id="PS50851">
    <property type="entry name" value="CHEW"/>
    <property type="match status" value="1"/>
</dbReference>
<gene>
    <name evidence="16" type="ORF">D779_3285</name>
</gene>
<keyword evidence="10" id="KW-0902">Two-component regulatory system</keyword>
<dbReference type="InterPro" id="IPR004105">
    <property type="entry name" value="CheA-like_dim"/>
</dbReference>
<dbReference type="EC" id="2.7.13.3" evidence="2"/>
<proteinExistence type="predicted"/>
<feature type="domain" description="CheW-like" evidence="14">
    <location>
        <begin position="550"/>
        <end position="687"/>
    </location>
</feature>
<evidence type="ECO:0000256" key="7">
    <source>
        <dbReference type="ARBA" id="ARBA00022741"/>
    </source>
</evidence>
<dbReference type="InterPro" id="IPR036061">
    <property type="entry name" value="CheW-like_dom_sf"/>
</dbReference>
<evidence type="ECO:0000256" key="5">
    <source>
        <dbReference type="ARBA" id="ARBA00022553"/>
    </source>
</evidence>
<dbReference type="Pfam" id="PF01584">
    <property type="entry name" value="CheW"/>
    <property type="match status" value="1"/>
</dbReference>
<feature type="modified residue" description="Phosphohistidine" evidence="12">
    <location>
        <position position="48"/>
    </location>
</feature>
<dbReference type="PROSITE" id="PS50109">
    <property type="entry name" value="HIS_KIN"/>
    <property type="match status" value="1"/>
</dbReference>
<dbReference type="Gene3D" id="3.30.565.10">
    <property type="entry name" value="Histidine kinase-like ATPase, C-terminal domain"/>
    <property type="match status" value="1"/>
</dbReference>
<dbReference type="GO" id="GO:0005524">
    <property type="term" value="F:ATP binding"/>
    <property type="evidence" value="ECO:0007669"/>
    <property type="project" value="UniProtKB-KW"/>
</dbReference>
<dbReference type="GO" id="GO:0000155">
    <property type="term" value="F:phosphorelay sensor kinase activity"/>
    <property type="evidence" value="ECO:0007669"/>
    <property type="project" value="InterPro"/>
</dbReference>
<dbReference type="SMART" id="SM01231">
    <property type="entry name" value="H-kinase_dim"/>
    <property type="match status" value="1"/>
</dbReference>
<name>W9VCU7_9GAMM</name>
<dbReference type="STRING" id="1249627.D779_3285"/>
<dbReference type="GO" id="GO:0005737">
    <property type="term" value="C:cytoplasm"/>
    <property type="evidence" value="ECO:0007669"/>
    <property type="project" value="InterPro"/>
</dbReference>
<keyword evidence="4" id="KW-0145">Chemotaxis</keyword>
<evidence type="ECO:0000256" key="6">
    <source>
        <dbReference type="ARBA" id="ARBA00022679"/>
    </source>
</evidence>
<dbReference type="AlphaFoldDB" id="W9VCU7"/>
<dbReference type="Pfam" id="PF01627">
    <property type="entry name" value="Hpt"/>
    <property type="match status" value="1"/>
</dbReference>
<feature type="domain" description="Histidine kinase" evidence="13">
    <location>
        <begin position="360"/>
        <end position="558"/>
    </location>
</feature>
<dbReference type="InterPro" id="IPR036890">
    <property type="entry name" value="HATPase_C_sf"/>
</dbReference>
<dbReference type="PROSITE" id="PS50894">
    <property type="entry name" value="HPT"/>
    <property type="match status" value="1"/>
</dbReference>
<dbReference type="InterPro" id="IPR004358">
    <property type="entry name" value="Sig_transdc_His_kin-like_C"/>
</dbReference>
<keyword evidence="6" id="KW-0808">Transferase</keyword>
<dbReference type="SUPFAM" id="SSF47384">
    <property type="entry name" value="Homodimeric domain of signal transducing histidine kinase"/>
    <property type="match status" value="1"/>
</dbReference>
<dbReference type="InterPro" id="IPR002545">
    <property type="entry name" value="CheW-lke_dom"/>
</dbReference>
<dbReference type="PATRIC" id="fig|1249627.3.peg.3437"/>
<dbReference type="InterPro" id="IPR036097">
    <property type="entry name" value="HisK_dim/P_sf"/>
</dbReference>
<feature type="domain" description="HPt" evidence="15">
    <location>
        <begin position="1"/>
        <end position="105"/>
    </location>
</feature>
<accession>W9VCU7</accession>
<dbReference type="Pfam" id="PF02518">
    <property type="entry name" value="HATPase_c"/>
    <property type="match status" value="1"/>
</dbReference>
<keyword evidence="9" id="KW-0067">ATP-binding</keyword>
<dbReference type="SUPFAM" id="SSF47226">
    <property type="entry name" value="Histidine-containing phosphotransfer domain, HPT domain"/>
    <property type="match status" value="1"/>
</dbReference>
<comment type="function">
    <text evidence="11">Involved in the transmission of sensory signals from the chemoreceptors to the flagellar motors. CheA is autophosphorylated; it can transfer its phosphate group to either CheB or CheY.</text>
</comment>
<dbReference type="SMART" id="SM00387">
    <property type="entry name" value="HATPase_c"/>
    <property type="match status" value="1"/>
</dbReference>
<dbReference type="InterPro" id="IPR051315">
    <property type="entry name" value="Bact_Chemotaxis_CheA"/>
</dbReference>
<dbReference type="SUPFAM" id="SSF50341">
    <property type="entry name" value="CheW-like"/>
    <property type="match status" value="1"/>
</dbReference>
<dbReference type="CDD" id="cd00088">
    <property type="entry name" value="HPT"/>
    <property type="match status" value="1"/>
</dbReference>
<dbReference type="InterPro" id="IPR008207">
    <property type="entry name" value="Sig_transdc_His_kin_Hpt_dom"/>
</dbReference>
<keyword evidence="8 16" id="KW-0418">Kinase</keyword>
<dbReference type="EMBL" id="AONC01000056">
    <property type="protein sequence ID" value="EXJ13842.1"/>
    <property type="molecule type" value="Genomic_DNA"/>
</dbReference>
<dbReference type="Pfam" id="PF02895">
    <property type="entry name" value="H-kinase_dim"/>
    <property type="match status" value="1"/>
</dbReference>
<dbReference type="InterPro" id="IPR003594">
    <property type="entry name" value="HATPase_dom"/>
</dbReference>
<organism evidence="16 17">
    <name type="scientific">Imhoffiella purpurea</name>
    <dbReference type="NCBI Taxonomy" id="1249627"/>
    <lineage>
        <taxon>Bacteria</taxon>
        <taxon>Pseudomonadati</taxon>
        <taxon>Pseudomonadota</taxon>
        <taxon>Gammaproteobacteria</taxon>
        <taxon>Chromatiales</taxon>
        <taxon>Chromatiaceae</taxon>
        <taxon>Imhoffiella</taxon>
    </lineage>
</organism>